<protein>
    <submittedName>
        <fullName evidence="2">NrdH-redoxin</fullName>
    </submittedName>
</protein>
<reference evidence="2 3" key="1">
    <citation type="journal article" date="2017" name="Nature">
        <title>Atmospheric trace gases support primary production in Antarctic desert surface soil.</title>
        <authorList>
            <person name="Ji M."/>
            <person name="Greening C."/>
            <person name="Vanwonterghem I."/>
            <person name="Carere C.R."/>
            <person name="Bay S.K."/>
            <person name="Steen J.A."/>
            <person name="Montgomery K."/>
            <person name="Lines T."/>
            <person name="Beardall J."/>
            <person name="van Dorst J."/>
            <person name="Snape I."/>
            <person name="Stott M.B."/>
            <person name="Hugenholtz P."/>
            <person name="Ferrari B.C."/>
        </authorList>
    </citation>
    <scope>NUCLEOTIDE SEQUENCE [LARGE SCALE GENOMIC DNA]</scope>
    <source>
        <strain evidence="2">RRmetagenome_bin12</strain>
    </source>
</reference>
<dbReference type="Proteomes" id="UP000248724">
    <property type="component" value="Unassembled WGS sequence"/>
</dbReference>
<evidence type="ECO:0000313" key="3">
    <source>
        <dbReference type="Proteomes" id="UP000248724"/>
    </source>
</evidence>
<comment type="caution">
    <text evidence="2">The sequence shown here is derived from an EMBL/GenBank/DDBJ whole genome shotgun (WGS) entry which is preliminary data.</text>
</comment>
<dbReference type="Pfam" id="PF00462">
    <property type="entry name" value="Glutaredoxin"/>
    <property type="match status" value="1"/>
</dbReference>
<dbReference type="EMBL" id="QHBU01000142">
    <property type="protein sequence ID" value="PZR80690.1"/>
    <property type="molecule type" value="Genomic_DNA"/>
</dbReference>
<dbReference type="AlphaFoldDB" id="A0A2W5Z5U9"/>
<feature type="domain" description="Glutaredoxin" evidence="1">
    <location>
        <begin position="6"/>
        <end position="61"/>
    </location>
</feature>
<dbReference type="CDD" id="cd02976">
    <property type="entry name" value="NrdH"/>
    <property type="match status" value="1"/>
</dbReference>
<dbReference type="InterPro" id="IPR036249">
    <property type="entry name" value="Thioredoxin-like_sf"/>
</dbReference>
<evidence type="ECO:0000313" key="2">
    <source>
        <dbReference type="EMBL" id="PZR80690.1"/>
    </source>
</evidence>
<sequence>MDSTRILVYGTAHCSDCHAARRVLNEQGVGYDFVDIDEVPGAADEVLKLNHGMRSVPTIIFPNGTVMVEPSRRELLAAL</sequence>
<name>A0A2W5Z5U9_9BACT</name>
<proteinExistence type="predicted"/>
<dbReference type="SUPFAM" id="SSF52833">
    <property type="entry name" value="Thioredoxin-like"/>
    <property type="match status" value="1"/>
</dbReference>
<gene>
    <name evidence="2" type="ORF">DLM65_07525</name>
</gene>
<evidence type="ECO:0000259" key="1">
    <source>
        <dbReference type="Pfam" id="PF00462"/>
    </source>
</evidence>
<accession>A0A2W5Z5U9</accession>
<dbReference type="PROSITE" id="PS51354">
    <property type="entry name" value="GLUTAREDOXIN_2"/>
    <property type="match status" value="1"/>
</dbReference>
<organism evidence="2 3">
    <name type="scientific">Candidatus Aeolococcus gillhamiae</name>
    <dbReference type="NCBI Taxonomy" id="3127015"/>
    <lineage>
        <taxon>Bacteria</taxon>
        <taxon>Bacillati</taxon>
        <taxon>Candidatus Dormiibacterota</taxon>
        <taxon>Candidatus Dormibacteria</taxon>
        <taxon>Candidatus Aeolococcales</taxon>
        <taxon>Candidatus Aeolococcaceae</taxon>
        <taxon>Candidatus Aeolococcus</taxon>
    </lineage>
</organism>
<dbReference type="InterPro" id="IPR002109">
    <property type="entry name" value="Glutaredoxin"/>
</dbReference>
<dbReference type="Gene3D" id="3.40.30.10">
    <property type="entry name" value="Glutaredoxin"/>
    <property type="match status" value="1"/>
</dbReference>